<evidence type="ECO:0000313" key="4">
    <source>
        <dbReference type="Proteomes" id="UP000062912"/>
    </source>
</evidence>
<organism evidence="3 4">
    <name type="scientific">Burkholderia pseudomultivorans</name>
    <dbReference type="NCBI Taxonomy" id="1207504"/>
    <lineage>
        <taxon>Bacteria</taxon>
        <taxon>Pseudomonadati</taxon>
        <taxon>Pseudomonadota</taxon>
        <taxon>Betaproteobacteria</taxon>
        <taxon>Burkholderiales</taxon>
        <taxon>Burkholderiaceae</taxon>
        <taxon>Burkholderia</taxon>
        <taxon>Burkholderia cepacia complex</taxon>
    </lineage>
</organism>
<sequence length="149" mass="13856">MSVKSDALEFGITAITVGAALWYVSRKIGGGLSSVGAALSNAGTAVADGAGSAWSTATSPVLPTDTGVSAVDGAAAIGNGVVAAPTGIVDSLSMGLIGGSGGTSGNGGLGGWLWGIISGSAFAPSGAGSTPGAQPDSGAGFDLGNSQGW</sequence>
<keyword evidence="2" id="KW-1133">Transmembrane helix</keyword>
<keyword evidence="2" id="KW-0812">Transmembrane</keyword>
<proteinExistence type="predicted"/>
<comment type="caution">
    <text evidence="3">The sequence shown here is derived from an EMBL/GenBank/DDBJ whole genome shotgun (WGS) entry which is preliminary data.</text>
</comment>
<keyword evidence="2" id="KW-0472">Membrane</keyword>
<feature type="region of interest" description="Disordered" evidence="1">
    <location>
        <begin position="125"/>
        <end position="149"/>
    </location>
</feature>
<evidence type="ECO:0000313" key="3">
    <source>
        <dbReference type="EMBL" id="KWF26617.1"/>
    </source>
</evidence>
<evidence type="ECO:0000256" key="2">
    <source>
        <dbReference type="SAM" id="Phobius"/>
    </source>
</evidence>
<dbReference type="EMBL" id="LPJR01000045">
    <property type="protein sequence ID" value="KWF26617.1"/>
    <property type="molecule type" value="Genomic_DNA"/>
</dbReference>
<dbReference type="RefSeq" id="WP_060243327.1">
    <property type="nucleotide sequence ID" value="NZ_LPJR01000045.1"/>
</dbReference>
<accession>A0A132EEN1</accession>
<gene>
    <name evidence="3" type="ORF">WT56_00385</name>
</gene>
<name>A0A132EEN1_9BURK</name>
<dbReference type="AlphaFoldDB" id="A0A132EEN1"/>
<reference evidence="3 4" key="1">
    <citation type="submission" date="2015-11" db="EMBL/GenBank/DDBJ databases">
        <title>Expanding the genomic diversity of Burkholderia species for the development of highly accurate diagnostics.</title>
        <authorList>
            <person name="Sahl J."/>
            <person name="Keim P."/>
            <person name="Wagner D."/>
        </authorList>
    </citation>
    <scope>NUCLEOTIDE SEQUENCE [LARGE SCALE GENOMIC DNA]</scope>
    <source>
        <strain evidence="3 4">MSMB368WGS</strain>
    </source>
</reference>
<evidence type="ECO:0000256" key="1">
    <source>
        <dbReference type="SAM" id="MobiDB-lite"/>
    </source>
</evidence>
<feature type="transmembrane region" description="Helical" evidence="2">
    <location>
        <begin position="7"/>
        <end position="24"/>
    </location>
</feature>
<dbReference type="Proteomes" id="UP000062912">
    <property type="component" value="Unassembled WGS sequence"/>
</dbReference>
<protein>
    <submittedName>
        <fullName evidence="3">Uncharacterized protein</fullName>
    </submittedName>
</protein>